<reference evidence="2 3" key="1">
    <citation type="submission" date="2019-01" db="EMBL/GenBank/DDBJ databases">
        <title>Mucilaginibacter antarcticum sp. nov., isolated from antarctic soil.</title>
        <authorList>
            <person name="Yan Y.-Q."/>
            <person name="Du Z.-J."/>
        </authorList>
    </citation>
    <scope>NUCLEOTIDE SEQUENCE [LARGE SCALE GENOMIC DNA]</scope>
    <source>
        <strain evidence="2 3">F01003</strain>
    </source>
</reference>
<protein>
    <submittedName>
        <fullName evidence="2">Uncharacterized protein</fullName>
    </submittedName>
</protein>
<keyword evidence="1" id="KW-0472">Membrane</keyword>
<comment type="caution">
    <text evidence="2">The sequence shown here is derived from an EMBL/GenBank/DDBJ whole genome shotgun (WGS) entry which is preliminary data.</text>
</comment>
<dbReference type="Proteomes" id="UP000286701">
    <property type="component" value="Unassembled WGS sequence"/>
</dbReference>
<feature type="transmembrane region" description="Helical" evidence="1">
    <location>
        <begin position="12"/>
        <end position="31"/>
    </location>
</feature>
<sequence length="168" mass="19301">MKSFRIGIVSRIILFVVLFIAVLTIIIYLIIKPTELELLSKNEWCVDRIYYHNVLIGPKTEVFAYFQDINGNGPCAEICNFKTHGELALPGINSPAINGTWRIEENGNVIMKADSLESVFNGQYELDVTEQQLQLKSLSTIIYAHKDNYRASNPLQDLLNWQRAQRRR</sequence>
<organism evidence="2 3">
    <name type="scientific">Mucilaginibacter gilvus</name>
    <dbReference type="NCBI Taxonomy" id="2305909"/>
    <lineage>
        <taxon>Bacteria</taxon>
        <taxon>Pseudomonadati</taxon>
        <taxon>Bacteroidota</taxon>
        <taxon>Sphingobacteriia</taxon>
        <taxon>Sphingobacteriales</taxon>
        <taxon>Sphingobacteriaceae</taxon>
        <taxon>Mucilaginibacter</taxon>
    </lineage>
</organism>
<name>A0A3S3Z4X7_9SPHI</name>
<gene>
    <name evidence="2" type="ORF">EPL05_02300</name>
</gene>
<evidence type="ECO:0000313" key="3">
    <source>
        <dbReference type="Proteomes" id="UP000286701"/>
    </source>
</evidence>
<dbReference type="EMBL" id="SBIW01000001">
    <property type="protein sequence ID" value="RWY57386.1"/>
    <property type="molecule type" value="Genomic_DNA"/>
</dbReference>
<proteinExistence type="predicted"/>
<evidence type="ECO:0000313" key="2">
    <source>
        <dbReference type="EMBL" id="RWY57386.1"/>
    </source>
</evidence>
<accession>A0A3S3Z4X7</accession>
<keyword evidence="1" id="KW-0812">Transmembrane</keyword>
<dbReference type="AlphaFoldDB" id="A0A3S3Z4X7"/>
<dbReference type="OrthoDB" id="8480302at2"/>
<keyword evidence="3" id="KW-1185">Reference proteome</keyword>
<keyword evidence="1" id="KW-1133">Transmembrane helix</keyword>
<evidence type="ECO:0000256" key="1">
    <source>
        <dbReference type="SAM" id="Phobius"/>
    </source>
</evidence>
<dbReference type="RefSeq" id="WP_128531892.1">
    <property type="nucleotide sequence ID" value="NZ_SBIW01000001.1"/>
</dbReference>